<dbReference type="InterPro" id="IPR019587">
    <property type="entry name" value="Polyketide_cyclase/dehydratase"/>
</dbReference>
<evidence type="ECO:0000313" key="1">
    <source>
        <dbReference type="EMBL" id="NYJ03572.1"/>
    </source>
</evidence>
<reference evidence="1 2" key="1">
    <citation type="submission" date="2020-07" db="EMBL/GenBank/DDBJ databases">
        <title>Sequencing the genomes of 1000 actinobacteria strains.</title>
        <authorList>
            <person name="Klenk H.-P."/>
        </authorList>
    </citation>
    <scope>NUCLEOTIDE SEQUENCE [LARGE SCALE GENOMIC DNA]</scope>
    <source>
        <strain evidence="1 2">DSM 103833</strain>
    </source>
</reference>
<evidence type="ECO:0000313" key="2">
    <source>
        <dbReference type="Proteomes" id="UP000530424"/>
    </source>
</evidence>
<dbReference type="EMBL" id="JACCFP010000001">
    <property type="protein sequence ID" value="NYJ03572.1"/>
    <property type="molecule type" value="Genomic_DNA"/>
</dbReference>
<sequence>MTTTHEARMLEAETEIAASPEQVWELVSDLPRMASWSPQVVRTIVRGGEVREGAKAININRSGWKVWPTQSKVTVFEPAKRISFRVADNWLHWTYELTPTAAGTHVRLTRTAPDGLSPISAKLQGVMMGGLDKFDREVQAGMETTLARIKAELES</sequence>
<dbReference type="Proteomes" id="UP000530424">
    <property type="component" value="Unassembled WGS sequence"/>
</dbReference>
<keyword evidence="2" id="KW-1185">Reference proteome</keyword>
<proteinExistence type="predicted"/>
<dbReference type="Pfam" id="PF10604">
    <property type="entry name" value="Polyketide_cyc2"/>
    <property type="match status" value="1"/>
</dbReference>
<dbReference type="RefSeq" id="WP_179669858.1">
    <property type="nucleotide sequence ID" value="NZ_JACCFP010000001.1"/>
</dbReference>
<dbReference type="SUPFAM" id="SSF55961">
    <property type="entry name" value="Bet v1-like"/>
    <property type="match status" value="1"/>
</dbReference>
<dbReference type="CDD" id="cd07812">
    <property type="entry name" value="SRPBCC"/>
    <property type="match status" value="1"/>
</dbReference>
<name>A0A853CA98_9ACTN</name>
<dbReference type="AlphaFoldDB" id="A0A853CA98"/>
<accession>A0A853CA98</accession>
<gene>
    <name evidence="1" type="ORF">HNR19_004270</name>
</gene>
<organism evidence="1 2">
    <name type="scientific">Nocardioides thalensis</name>
    <dbReference type="NCBI Taxonomy" id="1914755"/>
    <lineage>
        <taxon>Bacteria</taxon>
        <taxon>Bacillati</taxon>
        <taxon>Actinomycetota</taxon>
        <taxon>Actinomycetes</taxon>
        <taxon>Propionibacteriales</taxon>
        <taxon>Nocardioidaceae</taxon>
        <taxon>Nocardioides</taxon>
    </lineage>
</organism>
<comment type="caution">
    <text evidence="1">The sequence shown here is derived from an EMBL/GenBank/DDBJ whole genome shotgun (WGS) entry which is preliminary data.</text>
</comment>
<dbReference type="Gene3D" id="3.30.530.20">
    <property type="match status" value="1"/>
</dbReference>
<protein>
    <submittedName>
        <fullName evidence="1">Uncharacterized protein YndB with AHSA1/START domain</fullName>
    </submittedName>
</protein>
<dbReference type="InterPro" id="IPR023393">
    <property type="entry name" value="START-like_dom_sf"/>
</dbReference>